<evidence type="ECO:0000256" key="6">
    <source>
        <dbReference type="ARBA" id="ARBA00005520"/>
    </source>
</evidence>
<dbReference type="NCBIfam" id="TIGR00506">
    <property type="entry name" value="ribB"/>
    <property type="match status" value="1"/>
</dbReference>
<name>A0A7T5VDE9_9BACT</name>
<evidence type="ECO:0000256" key="14">
    <source>
        <dbReference type="ARBA" id="ARBA00023134"/>
    </source>
</evidence>
<feature type="binding site" evidence="20">
    <location>
        <position position="28"/>
    </location>
    <ligand>
        <name>Mg(2+)</name>
        <dbReference type="ChEBI" id="CHEBI:18420"/>
        <label>1</label>
    </ligand>
</feature>
<dbReference type="FunFam" id="3.40.50.10990:FF:000001">
    <property type="entry name" value="Riboflavin biosynthesis protein RibBA"/>
    <property type="match status" value="1"/>
</dbReference>
<feature type="binding site" evidence="20">
    <location>
        <position position="258"/>
    </location>
    <ligand>
        <name>Zn(2+)</name>
        <dbReference type="ChEBI" id="CHEBI:29105"/>
        <note>catalytic</note>
    </ligand>
</feature>
<keyword evidence="23" id="KW-1185">Reference proteome</keyword>
<dbReference type="GO" id="GO:0005829">
    <property type="term" value="C:cytosol"/>
    <property type="evidence" value="ECO:0007669"/>
    <property type="project" value="TreeGrafter"/>
</dbReference>
<feature type="domain" description="GTP cyclohydrolase II" evidence="21">
    <location>
        <begin position="208"/>
        <end position="375"/>
    </location>
</feature>
<keyword evidence="17 20" id="KW-0511">Multifunctional enzyme</keyword>
<dbReference type="PANTHER" id="PTHR21327">
    <property type="entry name" value="GTP CYCLOHYDROLASE II-RELATED"/>
    <property type="match status" value="1"/>
</dbReference>
<feature type="binding site" evidence="20">
    <location>
        <begin position="253"/>
        <end position="257"/>
    </location>
    <ligand>
        <name>GTP</name>
        <dbReference type="ChEBI" id="CHEBI:37565"/>
    </ligand>
</feature>
<evidence type="ECO:0000256" key="8">
    <source>
        <dbReference type="ARBA" id="ARBA00022619"/>
    </source>
</evidence>
<feature type="binding site" evidence="20">
    <location>
        <begin position="296"/>
        <end position="298"/>
    </location>
    <ligand>
        <name>GTP</name>
        <dbReference type="ChEBI" id="CHEBI:37565"/>
    </ligand>
</feature>
<evidence type="ECO:0000256" key="7">
    <source>
        <dbReference type="ARBA" id="ARBA00008976"/>
    </source>
</evidence>
<keyword evidence="14 20" id="KW-0342">GTP-binding</keyword>
<evidence type="ECO:0000256" key="9">
    <source>
        <dbReference type="ARBA" id="ARBA00022723"/>
    </source>
</evidence>
<evidence type="ECO:0000256" key="4">
    <source>
        <dbReference type="ARBA" id="ARBA00004853"/>
    </source>
</evidence>
<gene>
    <name evidence="20" type="primary">ribBA</name>
    <name evidence="22" type="ORF">HP555_07410</name>
</gene>
<comment type="caution">
    <text evidence="20">Lacks conserved residue(s) required for the propagation of feature annotation.</text>
</comment>
<reference evidence="22 23" key="1">
    <citation type="submission" date="2020-05" db="EMBL/GenBank/DDBJ databases">
        <title>Complete genome of Desulfobulbus oligotrophicus.</title>
        <authorList>
            <person name="Podar M."/>
        </authorList>
    </citation>
    <scope>NUCLEOTIDE SEQUENCE [LARGE SCALE GENOMIC DNA]</scope>
    <source>
        <strain evidence="22 23">Prop6</strain>
    </source>
</reference>
<dbReference type="PIRSF" id="PIRSF001259">
    <property type="entry name" value="RibA"/>
    <property type="match status" value="1"/>
</dbReference>
<dbReference type="InterPro" id="IPR016299">
    <property type="entry name" value="Riboflavin_synth_RibBA"/>
</dbReference>
<feature type="site" description="Essential for DHBP synthase activity" evidence="20">
    <location>
        <position position="126"/>
    </location>
</feature>
<dbReference type="GO" id="GO:0009231">
    <property type="term" value="P:riboflavin biosynthetic process"/>
    <property type="evidence" value="ECO:0007669"/>
    <property type="project" value="UniProtKB-UniRule"/>
</dbReference>
<dbReference type="AlphaFoldDB" id="A0A7T5VDE9"/>
<evidence type="ECO:0000256" key="10">
    <source>
        <dbReference type="ARBA" id="ARBA00022741"/>
    </source>
</evidence>
<feature type="binding site" evidence="20">
    <location>
        <position position="359"/>
    </location>
    <ligand>
        <name>GTP</name>
        <dbReference type="ChEBI" id="CHEBI:37565"/>
    </ligand>
</feature>
<evidence type="ECO:0000256" key="11">
    <source>
        <dbReference type="ARBA" id="ARBA00022801"/>
    </source>
</evidence>
<organism evidence="22 23">
    <name type="scientific">Desulfobulbus oligotrophicus</name>
    <dbReference type="NCBI Taxonomy" id="1909699"/>
    <lineage>
        <taxon>Bacteria</taxon>
        <taxon>Pseudomonadati</taxon>
        <taxon>Thermodesulfobacteriota</taxon>
        <taxon>Desulfobulbia</taxon>
        <taxon>Desulfobulbales</taxon>
        <taxon>Desulfobulbaceae</taxon>
        <taxon>Desulfobulbus</taxon>
    </lineage>
</organism>
<dbReference type="GO" id="GO:0008686">
    <property type="term" value="F:3,4-dihydroxy-2-butanone-4-phosphate synthase activity"/>
    <property type="evidence" value="ECO:0007669"/>
    <property type="project" value="UniProtKB-UniRule"/>
</dbReference>
<protein>
    <recommendedName>
        <fullName evidence="20">Riboflavin biosynthesis protein RibBA</fullName>
    </recommendedName>
    <domain>
        <recommendedName>
            <fullName evidence="20">3,4-dihydroxy-2-butanone 4-phosphate synthase</fullName>
            <shortName evidence="20">DHBP synthase</shortName>
            <ecNumber evidence="20">4.1.99.12</ecNumber>
        </recommendedName>
    </domain>
    <domain>
        <recommendedName>
            <fullName evidence="20">GTP cyclohydrolase-2</fullName>
            <ecNumber evidence="20">3.5.4.25</ecNumber>
        </recommendedName>
        <alternativeName>
            <fullName evidence="20">GTP cyclohydrolase II</fullName>
        </alternativeName>
    </domain>
</protein>
<comment type="function">
    <text evidence="3 20">Catalyzes the conversion of D-ribulose 5-phosphate to formate and 3,4-dihydroxy-2-butanone 4-phosphate.</text>
</comment>
<comment type="similarity">
    <text evidence="7 20">In the C-terminal section; belongs to the GTP cyclohydrolase II family.</text>
</comment>
<dbReference type="InterPro" id="IPR000926">
    <property type="entry name" value="RibA"/>
</dbReference>
<keyword evidence="8 20" id="KW-0686">Riboflavin biosynthesis</keyword>
<feature type="binding site" evidence="20">
    <location>
        <position position="354"/>
    </location>
    <ligand>
        <name>GTP</name>
        <dbReference type="ChEBI" id="CHEBI:37565"/>
    </ligand>
</feature>
<dbReference type="GO" id="GO:0005525">
    <property type="term" value="F:GTP binding"/>
    <property type="evidence" value="ECO:0007669"/>
    <property type="project" value="UniProtKB-KW"/>
</dbReference>
<keyword evidence="9 20" id="KW-0479">Metal-binding</keyword>
<evidence type="ECO:0000256" key="19">
    <source>
        <dbReference type="ARBA" id="ARBA00049295"/>
    </source>
</evidence>
<dbReference type="NCBIfam" id="NF001591">
    <property type="entry name" value="PRK00393.1"/>
    <property type="match status" value="1"/>
</dbReference>
<dbReference type="PANTHER" id="PTHR21327:SF18">
    <property type="entry name" value="3,4-DIHYDROXY-2-BUTANONE 4-PHOSPHATE SYNTHASE"/>
    <property type="match status" value="1"/>
</dbReference>
<feature type="binding site" evidence="20">
    <location>
        <position position="164"/>
    </location>
    <ligand>
        <name>D-ribulose 5-phosphate</name>
        <dbReference type="ChEBI" id="CHEBI:58121"/>
    </ligand>
</feature>
<evidence type="ECO:0000256" key="16">
    <source>
        <dbReference type="ARBA" id="ARBA00023239"/>
    </source>
</evidence>
<evidence type="ECO:0000256" key="20">
    <source>
        <dbReference type="HAMAP-Rule" id="MF_01283"/>
    </source>
</evidence>
<comment type="cofactor">
    <cofactor evidence="2">
        <name>Mn(2+)</name>
        <dbReference type="ChEBI" id="CHEBI:29035"/>
    </cofactor>
</comment>
<dbReference type="CDD" id="cd00641">
    <property type="entry name" value="GTP_cyclohydro2"/>
    <property type="match status" value="1"/>
</dbReference>
<dbReference type="Pfam" id="PF00926">
    <property type="entry name" value="DHBP_synthase"/>
    <property type="match status" value="1"/>
</dbReference>
<feature type="active site" description="Proton acceptor; for GTP cyclohydrolase activity" evidence="20">
    <location>
        <position position="331"/>
    </location>
</feature>
<feature type="binding site" evidence="20">
    <location>
        <position position="28"/>
    </location>
    <ligand>
        <name>Mg(2+)</name>
        <dbReference type="ChEBI" id="CHEBI:18420"/>
        <label>2</label>
    </ligand>
</feature>
<evidence type="ECO:0000256" key="17">
    <source>
        <dbReference type="ARBA" id="ARBA00023268"/>
    </source>
</evidence>
<dbReference type="HAMAP" id="MF_00180">
    <property type="entry name" value="RibB"/>
    <property type="match status" value="1"/>
</dbReference>
<keyword evidence="11 20" id="KW-0378">Hydrolase</keyword>
<accession>A0A7T5VDE9</accession>
<dbReference type="SUPFAM" id="SSF55821">
    <property type="entry name" value="YrdC/RibB"/>
    <property type="match status" value="1"/>
</dbReference>
<dbReference type="UniPathway" id="UPA00275">
    <property type="reaction ID" value="UER00399"/>
</dbReference>
<keyword evidence="13 20" id="KW-0460">Magnesium</keyword>
<evidence type="ECO:0000313" key="23">
    <source>
        <dbReference type="Proteomes" id="UP000596092"/>
    </source>
</evidence>
<dbReference type="Proteomes" id="UP000596092">
    <property type="component" value="Chromosome"/>
</dbReference>
<evidence type="ECO:0000256" key="12">
    <source>
        <dbReference type="ARBA" id="ARBA00022833"/>
    </source>
</evidence>
<feature type="binding site" evidence="20">
    <location>
        <position position="319"/>
    </location>
    <ligand>
        <name>GTP</name>
        <dbReference type="ChEBI" id="CHEBI:37565"/>
    </ligand>
</feature>
<dbReference type="GO" id="GO:0030145">
    <property type="term" value="F:manganese ion binding"/>
    <property type="evidence" value="ECO:0007669"/>
    <property type="project" value="UniProtKB-UniRule"/>
</dbReference>
<dbReference type="InterPro" id="IPR036144">
    <property type="entry name" value="RibA-like_sf"/>
</dbReference>
<keyword evidence="15 20" id="KW-0464">Manganese</keyword>
<evidence type="ECO:0000256" key="18">
    <source>
        <dbReference type="ARBA" id="ARBA00043932"/>
    </source>
</evidence>
<comment type="pathway">
    <text evidence="4 20">Cofactor biosynthesis; riboflavin biosynthesis; 5-amino-6-(D-ribitylamino)uracil from GTP: step 1/4.</text>
</comment>
<evidence type="ECO:0000256" key="15">
    <source>
        <dbReference type="ARBA" id="ARBA00023211"/>
    </source>
</evidence>
<sequence>MAVSSIEEVVEDIKAGKMIILVDDEDRENEGDLCMAAELVTPEAVNFMATHGRGLICLALSPDIVDQLDLPMMVPNNQSPFGTGFTISIEARTGVSTGISAADRARTIEAAVHPQATPRDIISPGHIFPLRARGGGVLVRTGQTEGSVDLARIAGLRTAGIICEVMKEDGTMARMPDLEIFAEEHGLKIATIADLVAYRLRKDMLVRRAAEARLPTSHAGEFRVIVYQNDVDRQEHVALIKGEITPDKPIMVRVHSECLTGDIFGSVRCDCGFQLHAAMRMVEQEGAGVVLYMRQEGRGIGLVNKLKAYKLQDSDGLDTVEANLRLGFKPDLRDYGIGAQILRDLGVRKMRLLTNNPKKIIGLEGYGLEVVDRLPIEILGEEENRDYLRTKRDKMGHILELYGDMPIGSVTRDP</sequence>
<dbReference type="EMBL" id="CP054140">
    <property type="protein sequence ID" value="QQG65702.1"/>
    <property type="molecule type" value="Genomic_DNA"/>
</dbReference>
<feature type="region of interest" description="DHBP synthase" evidence="20">
    <location>
        <begin position="1"/>
        <end position="201"/>
    </location>
</feature>
<feature type="active site" description="Nucleophile; for GTP cyclohydrolase activity" evidence="20">
    <location>
        <position position="333"/>
    </location>
</feature>
<dbReference type="Gene3D" id="3.90.870.10">
    <property type="entry name" value="DHBP synthase"/>
    <property type="match status" value="1"/>
</dbReference>
<dbReference type="KEGG" id="dog:HP555_07410"/>
<comment type="function">
    <text evidence="18 20">Catalyzes the conversion of GTP to 2,5-diamino-6-ribosylamino-4(3H)-pyrimidinone 5'-phosphate (DARP), formate and pyrophosphate.</text>
</comment>
<dbReference type="EC" id="3.5.4.25" evidence="20"/>
<comment type="cofactor">
    <cofactor evidence="20">
        <name>Zn(2+)</name>
        <dbReference type="ChEBI" id="CHEBI:29105"/>
    </cofactor>
    <text evidence="20">Binds 1 zinc ion per subunit.</text>
</comment>
<dbReference type="RefSeq" id="WP_199261080.1">
    <property type="nucleotide sequence ID" value="NZ_CP054140.1"/>
</dbReference>
<feature type="binding site" evidence="20">
    <location>
        <position position="274"/>
    </location>
    <ligand>
        <name>GTP</name>
        <dbReference type="ChEBI" id="CHEBI:37565"/>
    </ligand>
</feature>
<dbReference type="Gene3D" id="3.40.50.10990">
    <property type="entry name" value="GTP cyclohydrolase II"/>
    <property type="match status" value="1"/>
</dbReference>
<feature type="binding site" evidence="20">
    <location>
        <position position="269"/>
    </location>
    <ligand>
        <name>Zn(2+)</name>
        <dbReference type="ChEBI" id="CHEBI:29105"/>
        <note>catalytic</note>
    </ligand>
</feature>
<evidence type="ECO:0000256" key="5">
    <source>
        <dbReference type="ARBA" id="ARBA00004904"/>
    </source>
</evidence>
<feature type="binding site" evidence="20">
    <location>
        <position position="32"/>
    </location>
    <ligand>
        <name>D-ribulose 5-phosphate</name>
        <dbReference type="ChEBI" id="CHEBI:58121"/>
    </ligand>
</feature>
<evidence type="ECO:0000256" key="1">
    <source>
        <dbReference type="ARBA" id="ARBA00000141"/>
    </source>
</evidence>
<dbReference type="InterPro" id="IPR032677">
    <property type="entry name" value="GTP_cyclohydro_II"/>
</dbReference>
<dbReference type="SUPFAM" id="SSF142695">
    <property type="entry name" value="RibA-like"/>
    <property type="match status" value="1"/>
</dbReference>
<comment type="catalytic activity">
    <reaction evidence="19 20">
        <text>GTP + 4 H2O = 2,5-diamino-6-hydroxy-4-(5-phosphoribosylamino)-pyrimidine + formate + 2 phosphate + 3 H(+)</text>
        <dbReference type="Rhea" id="RHEA:23704"/>
        <dbReference type="ChEBI" id="CHEBI:15377"/>
        <dbReference type="ChEBI" id="CHEBI:15378"/>
        <dbReference type="ChEBI" id="CHEBI:15740"/>
        <dbReference type="ChEBI" id="CHEBI:37565"/>
        <dbReference type="ChEBI" id="CHEBI:43474"/>
        <dbReference type="ChEBI" id="CHEBI:58614"/>
        <dbReference type="EC" id="3.5.4.25"/>
    </reaction>
</comment>
<feature type="site" description="Essential for DHBP synthase activity" evidence="20">
    <location>
        <position position="164"/>
    </location>
</feature>
<dbReference type="InterPro" id="IPR017945">
    <property type="entry name" value="DHBP_synth_RibB-like_a/b_dom"/>
</dbReference>
<feature type="binding site" evidence="20">
    <location>
        <position position="271"/>
    </location>
    <ligand>
        <name>Zn(2+)</name>
        <dbReference type="ChEBI" id="CHEBI:29105"/>
        <note>catalytic</note>
    </ligand>
</feature>
<evidence type="ECO:0000256" key="13">
    <source>
        <dbReference type="ARBA" id="ARBA00022842"/>
    </source>
</evidence>
<feature type="binding site" evidence="20">
    <location>
        <begin position="27"/>
        <end position="28"/>
    </location>
    <ligand>
        <name>D-ribulose 5-phosphate</name>
        <dbReference type="ChEBI" id="CHEBI:58121"/>
    </ligand>
</feature>
<keyword evidence="12 20" id="KW-0862">Zinc</keyword>
<evidence type="ECO:0000256" key="2">
    <source>
        <dbReference type="ARBA" id="ARBA00001936"/>
    </source>
</evidence>
<evidence type="ECO:0000313" key="22">
    <source>
        <dbReference type="EMBL" id="QQG65702.1"/>
    </source>
</evidence>
<dbReference type="GO" id="GO:0003935">
    <property type="term" value="F:GTP cyclohydrolase II activity"/>
    <property type="evidence" value="ECO:0007669"/>
    <property type="project" value="UniProtKB-UniRule"/>
</dbReference>
<evidence type="ECO:0000259" key="21">
    <source>
        <dbReference type="Pfam" id="PF00925"/>
    </source>
</evidence>
<dbReference type="HAMAP" id="MF_00179">
    <property type="entry name" value="RibA"/>
    <property type="match status" value="1"/>
</dbReference>
<keyword evidence="10 20" id="KW-0547">Nucleotide-binding</keyword>
<dbReference type="FunFam" id="3.90.870.10:FF:000001">
    <property type="entry name" value="Riboflavin biosynthesis protein RibBA"/>
    <property type="match status" value="1"/>
</dbReference>
<dbReference type="Pfam" id="PF00925">
    <property type="entry name" value="GTP_cyclohydro2"/>
    <property type="match status" value="1"/>
</dbReference>
<comment type="cofactor">
    <cofactor evidence="20">
        <name>Mg(2+)</name>
        <dbReference type="ChEBI" id="CHEBI:18420"/>
    </cofactor>
    <cofactor evidence="20">
        <name>Mn(2+)</name>
        <dbReference type="ChEBI" id="CHEBI:29035"/>
    </cofactor>
    <text evidence="20">Binds 2 divalent metal cations per subunit. Magnesium or manganese.</text>
</comment>
<dbReference type="GO" id="GO:0000287">
    <property type="term" value="F:magnesium ion binding"/>
    <property type="evidence" value="ECO:0007669"/>
    <property type="project" value="UniProtKB-UniRule"/>
</dbReference>
<dbReference type="NCBIfam" id="NF006803">
    <property type="entry name" value="PRK09311.1"/>
    <property type="match status" value="1"/>
</dbReference>
<keyword evidence="16 20" id="KW-0456">Lyase</keyword>
<feature type="region of interest" description="GTP cyclohydrolase II" evidence="20">
    <location>
        <begin position="202"/>
        <end position="414"/>
    </location>
</feature>
<dbReference type="InterPro" id="IPR000422">
    <property type="entry name" value="DHBP_synthase_RibB"/>
</dbReference>
<dbReference type="HAMAP" id="MF_01283">
    <property type="entry name" value="RibBA"/>
    <property type="match status" value="1"/>
</dbReference>
<dbReference type="GO" id="GO:0008270">
    <property type="term" value="F:zinc ion binding"/>
    <property type="evidence" value="ECO:0007669"/>
    <property type="project" value="UniProtKB-UniRule"/>
</dbReference>
<proteinExistence type="inferred from homology"/>
<dbReference type="EC" id="4.1.99.12" evidence="20"/>
<dbReference type="NCBIfam" id="TIGR00505">
    <property type="entry name" value="ribA"/>
    <property type="match status" value="1"/>
</dbReference>
<comment type="pathway">
    <text evidence="5 20">Cofactor biosynthesis; riboflavin biosynthesis; 2-hydroxy-3-oxobutyl phosphate from D-ribulose 5-phosphate: step 1/1.</text>
</comment>
<comment type="similarity">
    <text evidence="6 20">In the N-terminal section; belongs to the DHBP synthase family.</text>
</comment>
<evidence type="ECO:0000256" key="3">
    <source>
        <dbReference type="ARBA" id="ARBA00002284"/>
    </source>
</evidence>
<comment type="catalytic activity">
    <reaction evidence="1 20">
        <text>D-ribulose 5-phosphate = (2S)-2-hydroxy-3-oxobutyl phosphate + formate + H(+)</text>
        <dbReference type="Rhea" id="RHEA:18457"/>
        <dbReference type="ChEBI" id="CHEBI:15378"/>
        <dbReference type="ChEBI" id="CHEBI:15740"/>
        <dbReference type="ChEBI" id="CHEBI:58121"/>
        <dbReference type="ChEBI" id="CHEBI:58830"/>
        <dbReference type="EC" id="4.1.99.12"/>
    </reaction>
</comment>